<dbReference type="Proteomes" id="UP000652761">
    <property type="component" value="Unassembled WGS sequence"/>
</dbReference>
<feature type="coiled-coil region" evidence="1">
    <location>
        <begin position="602"/>
        <end position="738"/>
    </location>
</feature>
<feature type="domain" description="WIT1/2 N-terminal helical bundle" evidence="3">
    <location>
        <begin position="180"/>
        <end position="314"/>
    </location>
</feature>
<dbReference type="InterPro" id="IPR039976">
    <property type="entry name" value="WIT1/WIT2"/>
</dbReference>
<protein>
    <recommendedName>
        <fullName evidence="3">WIT1/2 N-terminal helical bundle domain-containing protein</fullName>
    </recommendedName>
</protein>
<dbReference type="OrthoDB" id="1936068at2759"/>
<comment type="caution">
    <text evidence="4">The sequence shown here is derived from an EMBL/GenBank/DDBJ whole genome shotgun (WGS) entry which is preliminary data.</text>
</comment>
<reference evidence="4" key="1">
    <citation type="submission" date="2017-07" db="EMBL/GenBank/DDBJ databases">
        <title>Taro Niue Genome Assembly and Annotation.</title>
        <authorList>
            <person name="Atibalentja N."/>
            <person name="Keating K."/>
            <person name="Fields C.J."/>
        </authorList>
    </citation>
    <scope>NUCLEOTIDE SEQUENCE</scope>
    <source>
        <strain evidence="4">Niue_2</strain>
        <tissue evidence="4">Leaf</tissue>
    </source>
</reference>
<evidence type="ECO:0000313" key="4">
    <source>
        <dbReference type="EMBL" id="MQM10275.1"/>
    </source>
</evidence>
<dbReference type="AlphaFoldDB" id="A0A843X041"/>
<dbReference type="Pfam" id="PF26581">
    <property type="entry name" value="WIT1_2_N"/>
    <property type="match status" value="1"/>
</dbReference>
<keyword evidence="1" id="KW-0175">Coiled coil</keyword>
<dbReference type="InterPro" id="IPR058610">
    <property type="entry name" value="WIT1_2_N"/>
</dbReference>
<dbReference type="SUPFAM" id="SSF57997">
    <property type="entry name" value="Tropomyosin"/>
    <property type="match status" value="2"/>
</dbReference>
<dbReference type="PANTHER" id="PTHR35705:SF1">
    <property type="entry name" value="WPP DOMAIN-INTERACTING TAIL-ANCHORED PROTEIN 1"/>
    <property type="match status" value="1"/>
</dbReference>
<feature type="compositionally biased region" description="Pro residues" evidence="2">
    <location>
        <begin position="28"/>
        <end position="38"/>
    </location>
</feature>
<evidence type="ECO:0000256" key="1">
    <source>
        <dbReference type="SAM" id="Coils"/>
    </source>
</evidence>
<name>A0A843X041_COLES</name>
<organism evidence="4 5">
    <name type="scientific">Colocasia esculenta</name>
    <name type="common">Wild taro</name>
    <name type="synonym">Arum esculentum</name>
    <dbReference type="NCBI Taxonomy" id="4460"/>
    <lineage>
        <taxon>Eukaryota</taxon>
        <taxon>Viridiplantae</taxon>
        <taxon>Streptophyta</taxon>
        <taxon>Embryophyta</taxon>
        <taxon>Tracheophyta</taxon>
        <taxon>Spermatophyta</taxon>
        <taxon>Magnoliopsida</taxon>
        <taxon>Liliopsida</taxon>
        <taxon>Araceae</taxon>
        <taxon>Aroideae</taxon>
        <taxon>Colocasieae</taxon>
        <taxon>Colocasia</taxon>
    </lineage>
</organism>
<dbReference type="EMBL" id="NMUH01004628">
    <property type="protein sequence ID" value="MQM10275.1"/>
    <property type="molecule type" value="Genomic_DNA"/>
</dbReference>
<accession>A0A843X041</accession>
<feature type="region of interest" description="Disordered" evidence="2">
    <location>
        <begin position="28"/>
        <end position="53"/>
    </location>
</feature>
<feature type="coiled-coil region" evidence="1">
    <location>
        <begin position="542"/>
        <end position="569"/>
    </location>
</feature>
<feature type="coiled-coil region" evidence="1">
    <location>
        <begin position="242"/>
        <end position="298"/>
    </location>
</feature>
<feature type="coiled-coil region" evidence="1">
    <location>
        <begin position="472"/>
        <end position="513"/>
    </location>
</feature>
<evidence type="ECO:0000313" key="5">
    <source>
        <dbReference type="Proteomes" id="UP000652761"/>
    </source>
</evidence>
<gene>
    <name evidence="4" type="ORF">Taro_043167</name>
</gene>
<proteinExistence type="predicted"/>
<keyword evidence="5" id="KW-1185">Reference proteome</keyword>
<dbReference type="PANTHER" id="PTHR35705">
    <property type="entry name" value="WPP DOMAIN-INTERACTING TAIL-ANCHORED PROTEIN 1"/>
    <property type="match status" value="1"/>
</dbReference>
<sequence>MEKAVSFKLVGSRNRTLRSVLVVAWAPAPSPPPPPPPSQVAAAAKNSPRSSTGGLCRKEQVLLRALSTGFGWGWLLGGLFRWIRLVGLPEVVGLLARLHAVPAFVLRVEVCLTGRSPRPPQASDPSECQLWSKWNYKCLQLYPRALIERTETMAVSDDLGWDVSINEDILADGDGMSDTENDREAFTRMEHHLAYCSEKVLNLDNLLVHVASRLSEYESPATENDLIFPDAIKKAFEFDMLLGILDSELRDLDNSMNSLQREIRGGHLKLRPAEHFEIFEIQEKLQNAEESLRQFREQVCEIRMQSVKFEGVLDFEGKETWNDGVENFAKHNPLSSKDGTWTLQTAKQQKHILQMLEKSLARVLELEKRIPNSRCNEDEINLKLQILEQEKYCIEEPMEAIHERLFETENFAEILMGISKELMSRLQIVQFNLSGSRQREEEMRSKLQESLLKLSVEESASLELKARNAVINNSLVQQANSLKASLKETEGKYDIANSEMLALRDKVNSLEKKLKESDIHLLQSKAVIQASQDQQSILHSEFIKMESVIEDLRKNIMMAENRANSVEAKCTLLTKTNLELNEELSFIRTNGKNQENLLECKLKESEARLNHAKACIEATEKQQNSLYITLSQKDNLIEDLKAKFLEAERKAENAESKCPLWNETNLELKKELDYLRGKLECLERSLRQVNEEKMAIARDIGVRTRVITDLVTELALERERLQIQISGLIKENKTLGEKLWERTGCTYSTSSNEINDNGKGFGFAESLEESVTYSSTNIQVCPHTFSCAIERMLMFGILTDILVGGFRSWPDLWKAWGCHLTFVSMVGGKQGDDSSLNIRLVVTM</sequence>
<evidence type="ECO:0000256" key="2">
    <source>
        <dbReference type="SAM" id="MobiDB-lite"/>
    </source>
</evidence>
<evidence type="ECO:0000259" key="3">
    <source>
        <dbReference type="Pfam" id="PF26581"/>
    </source>
</evidence>